<dbReference type="PRINTS" id="PR01832">
    <property type="entry name" value="VEGFRECEPTOR"/>
</dbReference>
<dbReference type="Pfam" id="PF07679">
    <property type="entry name" value="I-set"/>
    <property type="match status" value="1"/>
</dbReference>
<keyword evidence="23" id="KW-0325">Glycoprotein</keyword>
<dbReference type="GO" id="GO:0060326">
    <property type="term" value="P:cell chemotaxis"/>
    <property type="evidence" value="ECO:0007669"/>
    <property type="project" value="TreeGrafter"/>
</dbReference>
<feature type="binding site" evidence="34">
    <location>
        <position position="783"/>
    </location>
    <ligand>
        <name>ATP</name>
        <dbReference type="ChEBI" id="CHEBI:30616"/>
    </ligand>
</feature>
<evidence type="ECO:0000259" key="42">
    <source>
        <dbReference type="PROSITE" id="PS50835"/>
    </source>
</evidence>
<dbReference type="InterPro" id="IPR036179">
    <property type="entry name" value="Ig-like_dom_sf"/>
</dbReference>
<dbReference type="PROSITE" id="PS50011">
    <property type="entry name" value="PROTEIN_KINASE_DOM"/>
    <property type="match status" value="1"/>
</dbReference>
<organism evidence="43 44">
    <name type="scientific">Oreotrochilus melanogaster</name>
    <dbReference type="NCBI Taxonomy" id="689266"/>
    <lineage>
        <taxon>Eukaryota</taxon>
        <taxon>Metazoa</taxon>
        <taxon>Chordata</taxon>
        <taxon>Craniata</taxon>
        <taxon>Vertebrata</taxon>
        <taxon>Euteleostomi</taxon>
        <taxon>Archelosauria</taxon>
        <taxon>Archosauria</taxon>
        <taxon>Dinosauria</taxon>
        <taxon>Saurischia</taxon>
        <taxon>Theropoda</taxon>
        <taxon>Coelurosauria</taxon>
        <taxon>Aves</taxon>
        <taxon>Neognathae</taxon>
        <taxon>Neoaves</taxon>
        <taxon>Strisores</taxon>
        <taxon>Apodiformes</taxon>
        <taxon>Trochilidae</taxon>
        <taxon>Oreotrochilus</taxon>
    </lineage>
</organism>
<dbReference type="OrthoDB" id="9936425at2759"/>
<dbReference type="Pfam" id="PF00047">
    <property type="entry name" value="ig"/>
    <property type="match status" value="1"/>
</dbReference>
<reference evidence="43 44" key="1">
    <citation type="submission" date="2019-09" db="EMBL/GenBank/DDBJ databases">
        <title>Bird 10,000 Genomes (B10K) Project - Family phase.</title>
        <authorList>
            <person name="Zhang G."/>
        </authorList>
    </citation>
    <scope>NUCLEOTIDE SEQUENCE [LARGE SCALE GENOMIC DNA]</scope>
    <source>
        <strain evidence="43">OUT-0002</strain>
    </source>
</reference>
<evidence type="ECO:0000256" key="32">
    <source>
        <dbReference type="ARBA" id="ARBA00075984"/>
    </source>
</evidence>
<dbReference type="InterPro" id="IPR013783">
    <property type="entry name" value="Ig-like_fold"/>
</dbReference>
<dbReference type="FunFam" id="3.30.200.20:FF:000025">
    <property type="entry name" value="Platelet-derived growth factor receptor alpha"/>
    <property type="match status" value="1"/>
</dbReference>
<dbReference type="GO" id="GO:0043235">
    <property type="term" value="C:receptor complex"/>
    <property type="evidence" value="ECO:0007669"/>
    <property type="project" value="TreeGrafter"/>
</dbReference>
<keyword evidence="20" id="KW-0829">Tyrosine-protein kinase</keyword>
<dbReference type="FunFam" id="2.60.40.10:FF:000223">
    <property type="entry name" value="Platelet-derived growth factor receptor beta"/>
    <property type="match status" value="1"/>
</dbReference>
<feature type="site" description="Important for interaction with phosphotyrosine-binding proteins" evidence="36">
    <location>
        <position position="923"/>
    </location>
</feature>
<feature type="non-terminal residue" evidence="43">
    <location>
        <position position="1022"/>
    </location>
</feature>
<evidence type="ECO:0000259" key="41">
    <source>
        <dbReference type="PROSITE" id="PS50011"/>
    </source>
</evidence>
<keyword evidence="6" id="KW-0217">Developmental protein</keyword>
<evidence type="ECO:0000256" key="30">
    <source>
        <dbReference type="ARBA" id="ARBA00066051"/>
    </source>
</evidence>
<keyword evidence="44" id="KW-1185">Reference proteome</keyword>
<keyword evidence="26" id="KW-0968">Cytoplasmic vesicle</keyword>
<proteinExistence type="inferred from homology"/>
<comment type="similarity">
    <text evidence="38">Belongs to the protein kinase superfamily. Tyr protein kinase family. CSF-1/PDGF receptor subfamily.</text>
</comment>
<feature type="domain" description="Protein kinase" evidence="41">
    <location>
        <begin position="553"/>
        <end position="916"/>
    </location>
</feature>
<dbReference type="PROSITE" id="PS50835">
    <property type="entry name" value="IG_LIKE"/>
    <property type="match status" value="4"/>
</dbReference>
<keyword evidence="18 39" id="KW-1133">Transmembrane helix</keyword>
<evidence type="ECO:0000256" key="11">
    <source>
        <dbReference type="ARBA" id="ARBA00022692"/>
    </source>
</evidence>
<evidence type="ECO:0000256" key="26">
    <source>
        <dbReference type="ARBA" id="ARBA00023329"/>
    </source>
</evidence>
<dbReference type="CDD" id="cd05107">
    <property type="entry name" value="PTKc_PDGFR_beta"/>
    <property type="match status" value="1"/>
</dbReference>
<evidence type="ECO:0000256" key="5">
    <source>
        <dbReference type="ARBA" id="ARBA00020507"/>
    </source>
</evidence>
<accession>A0A7L3NPR3</accession>
<dbReference type="EMBL" id="VZUB01046956">
    <property type="protein sequence ID" value="NXU80995.1"/>
    <property type="molecule type" value="Genomic_DNA"/>
</dbReference>
<evidence type="ECO:0000256" key="39">
    <source>
        <dbReference type="SAM" id="Phobius"/>
    </source>
</evidence>
<name>A0A7L3NPR3_9AVES</name>
<evidence type="ECO:0000256" key="19">
    <source>
        <dbReference type="ARBA" id="ARBA00023136"/>
    </source>
</evidence>
<feature type="domain" description="Ig-like" evidence="42">
    <location>
        <begin position="207"/>
        <end position="302"/>
    </location>
</feature>
<feature type="signal peptide" evidence="40">
    <location>
        <begin position="1"/>
        <end position="24"/>
    </location>
</feature>
<dbReference type="PANTHER" id="PTHR24416">
    <property type="entry name" value="TYROSINE-PROTEIN KINASE RECEPTOR"/>
    <property type="match status" value="1"/>
</dbReference>
<gene>
    <name evidence="43" type="primary">Pdgfrb</name>
    <name evidence="43" type="ORF">OREMEL_R07454</name>
</gene>
<dbReference type="Gene3D" id="3.30.200.20">
    <property type="entry name" value="Phosphorylase Kinase, domain 1"/>
    <property type="match status" value="1"/>
</dbReference>
<evidence type="ECO:0000256" key="31">
    <source>
        <dbReference type="ARBA" id="ARBA00075975"/>
    </source>
</evidence>
<dbReference type="FunFam" id="2.60.40.10:FF:000572">
    <property type="entry name" value="Platelet-derived growth factor receptor beta"/>
    <property type="match status" value="1"/>
</dbReference>
<dbReference type="GO" id="GO:0031410">
    <property type="term" value="C:cytoplasmic vesicle"/>
    <property type="evidence" value="ECO:0007669"/>
    <property type="project" value="UniProtKB-SubCell"/>
</dbReference>
<keyword evidence="25 38" id="KW-0393">Immunoglobulin domain</keyword>
<evidence type="ECO:0000256" key="34">
    <source>
        <dbReference type="PIRSR" id="PIRSR000615-2"/>
    </source>
</evidence>
<evidence type="ECO:0000256" key="37">
    <source>
        <dbReference type="PROSITE-ProRule" id="PRU10141"/>
    </source>
</evidence>
<dbReference type="Pfam" id="PF25305">
    <property type="entry name" value="Ig_PDGFR_d4"/>
    <property type="match status" value="2"/>
</dbReference>
<comment type="caution">
    <text evidence="43">The sequence shown here is derived from an EMBL/GenBank/DDBJ whole genome shotgun (WGS) entry which is preliminary data.</text>
</comment>
<evidence type="ECO:0000256" key="14">
    <source>
        <dbReference type="ARBA" id="ARBA00022741"/>
    </source>
</evidence>
<evidence type="ECO:0000313" key="43">
    <source>
        <dbReference type="EMBL" id="NXU80995.1"/>
    </source>
</evidence>
<dbReference type="FunFam" id="2.60.40.10:FF:000982">
    <property type="entry name" value="Platelet-derived growth factor receptor beta"/>
    <property type="match status" value="1"/>
</dbReference>
<dbReference type="CDD" id="cd00096">
    <property type="entry name" value="Ig"/>
    <property type="match status" value="1"/>
</dbReference>
<evidence type="ECO:0000256" key="28">
    <source>
        <dbReference type="ARBA" id="ARBA00032009"/>
    </source>
</evidence>
<dbReference type="InterPro" id="IPR001824">
    <property type="entry name" value="Tyr_kinase_rcpt_3_CS"/>
</dbReference>
<keyword evidence="24" id="KW-0458">Lysosome</keyword>
<evidence type="ECO:0000256" key="4">
    <source>
        <dbReference type="ARBA" id="ARBA00011902"/>
    </source>
</evidence>
<feature type="binding site" evidence="34">
    <location>
        <begin position="635"/>
        <end position="641"/>
    </location>
    <ligand>
        <name>ATP</name>
        <dbReference type="ChEBI" id="CHEBI:30616"/>
    </ligand>
</feature>
<evidence type="ECO:0000256" key="40">
    <source>
        <dbReference type="SAM" id="SignalP"/>
    </source>
</evidence>
<comment type="catalytic activity">
    <reaction evidence="29">
        <text>L-tyrosyl-[protein] + ATP = O-phospho-L-tyrosyl-[protein] + ADP + H(+)</text>
        <dbReference type="Rhea" id="RHEA:10596"/>
        <dbReference type="Rhea" id="RHEA-COMP:10136"/>
        <dbReference type="Rhea" id="RHEA-COMP:20101"/>
        <dbReference type="ChEBI" id="CHEBI:15378"/>
        <dbReference type="ChEBI" id="CHEBI:30616"/>
        <dbReference type="ChEBI" id="CHEBI:46858"/>
        <dbReference type="ChEBI" id="CHEBI:61978"/>
        <dbReference type="ChEBI" id="CHEBI:456216"/>
        <dbReference type="EC" id="2.7.10.1"/>
    </reaction>
</comment>
<dbReference type="Proteomes" id="UP000579904">
    <property type="component" value="Unassembled WGS sequence"/>
</dbReference>
<feature type="domain" description="Ig-like" evidence="42">
    <location>
        <begin position="318"/>
        <end position="403"/>
    </location>
</feature>
<protein>
    <recommendedName>
        <fullName evidence="5">Platelet-derived growth factor receptor beta</fullName>
        <ecNumber evidence="4">2.7.10.1</ecNumber>
    </recommendedName>
    <alternativeName>
        <fullName evidence="27">Beta platelet-derived growth factor receptor</fullName>
    </alternativeName>
    <alternativeName>
        <fullName evidence="28">Beta-type platelet-derived growth factor receptor</fullName>
    </alternativeName>
    <alternativeName>
        <fullName evidence="31">CD140 antigen-like family member B</fullName>
    </alternativeName>
    <alternativeName>
        <fullName evidence="32">Platelet-derived growth factor receptor 1</fullName>
    </alternativeName>
</protein>
<sequence>VLCLPPKASLRLLILTGLLEVTSGGSGLHIEPGDTELVLSLHSTFSLLCYGNGALSWERDGQPLSASLEHQDGVFISNLTLRNVTGRHTGEYACTYSPDQASEPVERKALYIYVPDPSLVFLPTINSEELFIFITGYTEAIIPCRVTNPQMQVTLYEKKVENPIPAVYDPQQGFKGFFEDKTYFCRTIVDDQEVDSDTFYVYRIQVSSVNVSISAVQTIVRQGENVTLMCTVSGNELVNFNWDYPRKQAGKIVEPVTDFLPGSTHEIRSILVIQNAELEDSGTYVCNVSEGYHEKTDLKDITVHVIERGFVRFHTRLPSTVYAEVHKSHTIQVEMEAYPQPSIVWLKNNQTLTMESSSEFTITSRNLSETRYQTALVLVRVKQEEGGFYTIRASNEDDEQELSFHLQINVPAKVVDLKENSSASSGEQIVTCSAEGMPQPEISWSTCSDIKWVDEPLLLRCTVQNFLGINSQDITLVPHTLPFKVVIISVILALLVLTVISLIILIVLWQKKPRYEIRWKVIESVSSDGHEYIYVDPMQLPYDSSWEVPRDKLVLGRTLGSGAFGRVVEATAHGLSHSQSTMKVAVKMLKSTARSSEKQALMSELKIMSHLGPHLNIVNLLGACTKGGPIYIITEYCRYGDLVDYLHRNKHSFLQSYGDKARREAELYGNTPKEDHVQSHLSLSVESDGGYMDMSKDDSLDYVPMSDMKGEVKYADIESSNYGTPYELDSYSPAAPERTDRVTLINESPLLSYMDLVGFSFQVANGMEFLASKNCVHRDLAARNVLICEGKLVKICDFGLARDIMRDSNYISKGSTFLPLKWMAPESIFNNLYTTLSDVWSFGILLWEIFTLGGTPYPELPMNEQFYNAIKRGYRMSKPTHASDEIYDIMQKCWEEKFEIRPSFSQLVVLMGNLLVDCYRKRYQQVDEEFMKSDHPAVVRTRPTIPGLNNARLNPSSPPSSILYTAVHQNGGENDYIIPLPDPKPEAICDLPQEASISRASSTLNEANTSSTISCDSPLGLR</sequence>
<keyword evidence="12 40" id="KW-0732">Signal</keyword>
<keyword evidence="8" id="KW-0145">Chemotaxis</keyword>
<dbReference type="PROSITE" id="PS00107">
    <property type="entry name" value="PROTEIN_KINASE_ATP"/>
    <property type="match status" value="1"/>
</dbReference>
<dbReference type="FunFam" id="1.10.510.10:FF:000140">
    <property type="entry name" value="Platelet-derived growth factor receptor beta"/>
    <property type="match status" value="1"/>
</dbReference>
<feature type="non-terminal residue" evidence="43">
    <location>
        <position position="1"/>
    </location>
</feature>
<dbReference type="GO" id="GO:0008284">
    <property type="term" value="P:positive regulation of cell population proliferation"/>
    <property type="evidence" value="ECO:0007669"/>
    <property type="project" value="UniProtKB-ARBA"/>
</dbReference>
<keyword evidence="17" id="KW-0832">Ubl conjugation</keyword>
<evidence type="ECO:0000256" key="7">
    <source>
        <dbReference type="ARBA" id="ARBA00022475"/>
    </source>
</evidence>
<dbReference type="GO" id="GO:0005886">
    <property type="term" value="C:plasma membrane"/>
    <property type="evidence" value="ECO:0007669"/>
    <property type="project" value="UniProtKB-SubCell"/>
</dbReference>
<dbReference type="InterPro" id="IPR003599">
    <property type="entry name" value="Ig_sub"/>
</dbReference>
<dbReference type="InterPro" id="IPR013098">
    <property type="entry name" value="Ig_I-set"/>
</dbReference>
<keyword evidence="16 34" id="KW-0067">ATP-binding</keyword>
<evidence type="ECO:0000256" key="22">
    <source>
        <dbReference type="ARBA" id="ARBA00023170"/>
    </source>
</evidence>
<dbReference type="PROSITE" id="PS00240">
    <property type="entry name" value="RECEPTOR_TYR_KIN_III"/>
    <property type="match status" value="1"/>
</dbReference>
<keyword evidence="10" id="KW-0808">Transferase</keyword>
<evidence type="ECO:0000256" key="8">
    <source>
        <dbReference type="ARBA" id="ARBA00022500"/>
    </source>
</evidence>
<keyword evidence="15" id="KW-0418">Kinase</keyword>
<dbReference type="GO" id="GO:0046872">
    <property type="term" value="F:metal ion binding"/>
    <property type="evidence" value="ECO:0007669"/>
    <property type="project" value="UniProtKB-KW"/>
</dbReference>
<evidence type="ECO:0000256" key="2">
    <source>
        <dbReference type="ARBA" id="ARBA00004251"/>
    </source>
</evidence>
<dbReference type="InterPro" id="IPR007110">
    <property type="entry name" value="Ig-like_dom"/>
</dbReference>
<evidence type="ECO:0000256" key="3">
    <source>
        <dbReference type="ARBA" id="ARBA00004541"/>
    </source>
</evidence>
<feature type="binding site" evidence="35">
    <location>
        <position position="532"/>
    </location>
    <ligand>
        <name>Mg(2+)</name>
        <dbReference type="ChEBI" id="CHEBI:18420"/>
    </ligand>
</feature>
<dbReference type="InterPro" id="IPR011009">
    <property type="entry name" value="Kinase-like_dom_sf"/>
</dbReference>
<keyword evidence="11 38" id="KW-0812">Transmembrane</keyword>
<comment type="subcellular location">
    <subcellularLocation>
        <location evidence="2">Cell membrane</location>
        <topology evidence="2">Single-pass type I membrane protein</topology>
    </subcellularLocation>
    <subcellularLocation>
        <location evidence="3">Cytoplasmic vesicle</location>
    </subcellularLocation>
    <subcellularLocation>
        <location evidence="1">Lysosome lumen</location>
    </subcellularLocation>
    <subcellularLocation>
        <location evidence="38">Membrane</location>
        <topology evidence="38">Single-pass type I membrane protein</topology>
    </subcellularLocation>
</comment>
<evidence type="ECO:0000256" key="29">
    <source>
        <dbReference type="ARBA" id="ARBA00051243"/>
    </source>
</evidence>
<evidence type="ECO:0000256" key="36">
    <source>
        <dbReference type="PIRSR" id="PIRSR000615-4"/>
    </source>
</evidence>
<evidence type="ECO:0000256" key="35">
    <source>
        <dbReference type="PIRSR" id="PIRSR000615-3"/>
    </source>
</evidence>
<dbReference type="InterPro" id="IPR003598">
    <property type="entry name" value="Ig_sub2"/>
</dbReference>
<evidence type="ECO:0000256" key="6">
    <source>
        <dbReference type="ARBA" id="ARBA00022473"/>
    </source>
</evidence>
<evidence type="ECO:0000256" key="24">
    <source>
        <dbReference type="ARBA" id="ARBA00023228"/>
    </source>
</evidence>
<dbReference type="InterPro" id="IPR001245">
    <property type="entry name" value="Ser-Thr/Tyr_kinase_cat_dom"/>
</dbReference>
<dbReference type="Pfam" id="PF07714">
    <property type="entry name" value="PK_Tyr_Ser-Thr"/>
    <property type="match status" value="1"/>
</dbReference>
<evidence type="ECO:0000256" key="10">
    <source>
        <dbReference type="ARBA" id="ARBA00022679"/>
    </source>
</evidence>
<evidence type="ECO:0000256" key="23">
    <source>
        <dbReference type="ARBA" id="ARBA00023180"/>
    </source>
</evidence>
<keyword evidence="22 38" id="KW-0675">Receptor</keyword>
<feature type="chain" id="PRO_5029686849" description="Platelet-derived growth factor receptor beta" evidence="40">
    <location>
        <begin position="25"/>
        <end position="1022"/>
    </location>
</feature>
<dbReference type="SUPFAM" id="SSF48726">
    <property type="entry name" value="Immunoglobulin"/>
    <property type="match status" value="3"/>
</dbReference>
<dbReference type="GO" id="GO:0014911">
    <property type="term" value="P:positive regulation of smooth muscle cell migration"/>
    <property type="evidence" value="ECO:0007669"/>
    <property type="project" value="TreeGrafter"/>
</dbReference>
<dbReference type="InterPro" id="IPR000719">
    <property type="entry name" value="Prot_kinase_dom"/>
</dbReference>
<dbReference type="PROSITE" id="PS00109">
    <property type="entry name" value="PROTEIN_KINASE_TYR"/>
    <property type="match status" value="1"/>
</dbReference>
<dbReference type="GO" id="GO:0001525">
    <property type="term" value="P:angiogenesis"/>
    <property type="evidence" value="ECO:0007669"/>
    <property type="project" value="TreeGrafter"/>
</dbReference>
<feature type="binding site" evidence="35">
    <location>
        <position position="797"/>
    </location>
    <ligand>
        <name>Mg(2+)</name>
        <dbReference type="ChEBI" id="CHEBI:18420"/>
    </ligand>
</feature>
<keyword evidence="21" id="KW-1015">Disulfide bond</keyword>
<evidence type="ECO:0000256" key="12">
    <source>
        <dbReference type="ARBA" id="ARBA00022729"/>
    </source>
</evidence>
<evidence type="ECO:0000256" key="27">
    <source>
        <dbReference type="ARBA" id="ARBA00029696"/>
    </source>
</evidence>
<dbReference type="InterPro" id="IPR050122">
    <property type="entry name" value="RTK"/>
</dbReference>
<dbReference type="Gene3D" id="1.10.510.10">
    <property type="entry name" value="Transferase(Phosphotransferase) domain 1"/>
    <property type="match status" value="1"/>
</dbReference>
<keyword evidence="14 34" id="KW-0547">Nucleotide-binding</keyword>
<evidence type="ECO:0000256" key="13">
    <source>
        <dbReference type="ARBA" id="ARBA00022737"/>
    </source>
</evidence>
<evidence type="ECO:0000256" key="38">
    <source>
        <dbReference type="RuleBase" id="RU000311"/>
    </source>
</evidence>
<feature type="transmembrane region" description="Helical" evidence="39">
    <location>
        <begin position="485"/>
        <end position="509"/>
    </location>
</feature>
<keyword evidence="19 39" id="KW-0472">Membrane</keyword>
<feature type="active site" description="Proton acceptor" evidence="33">
    <location>
        <position position="779"/>
    </location>
</feature>
<evidence type="ECO:0000256" key="25">
    <source>
        <dbReference type="ARBA" id="ARBA00023319"/>
    </source>
</evidence>
<dbReference type="GO" id="GO:0043202">
    <property type="term" value="C:lysosomal lumen"/>
    <property type="evidence" value="ECO:0007669"/>
    <property type="project" value="UniProtKB-SubCell"/>
</dbReference>
<evidence type="ECO:0000256" key="9">
    <source>
        <dbReference type="ARBA" id="ARBA00022553"/>
    </source>
</evidence>
<dbReference type="SUPFAM" id="SSF56112">
    <property type="entry name" value="Protein kinase-like (PK-like)"/>
    <property type="match status" value="1"/>
</dbReference>
<feature type="binding site" evidence="34 37">
    <location>
        <position position="587"/>
    </location>
    <ligand>
        <name>ATP</name>
        <dbReference type="ChEBI" id="CHEBI:30616"/>
    </ligand>
</feature>
<evidence type="ECO:0000256" key="33">
    <source>
        <dbReference type="PIRSR" id="PIRSR000615-1"/>
    </source>
</evidence>
<dbReference type="EC" id="2.7.10.1" evidence="4"/>
<keyword evidence="35" id="KW-0479">Metal-binding</keyword>
<feature type="binding site" evidence="34">
    <location>
        <begin position="560"/>
        <end position="567"/>
    </location>
    <ligand>
        <name>ATP</name>
        <dbReference type="ChEBI" id="CHEBI:30616"/>
    </ligand>
</feature>
<evidence type="ECO:0000256" key="16">
    <source>
        <dbReference type="ARBA" id="ARBA00022840"/>
    </source>
</evidence>
<feature type="domain" description="Ig-like" evidence="42">
    <location>
        <begin position="411"/>
        <end position="444"/>
    </location>
</feature>
<evidence type="ECO:0000256" key="15">
    <source>
        <dbReference type="ARBA" id="ARBA00022777"/>
    </source>
</evidence>
<dbReference type="InterPro" id="IPR020635">
    <property type="entry name" value="Tyr_kinase_cat_dom"/>
</dbReference>
<dbReference type="GO" id="GO:0005524">
    <property type="term" value="F:ATP binding"/>
    <property type="evidence" value="ECO:0007669"/>
    <property type="project" value="UniProtKB-UniRule"/>
</dbReference>
<feature type="domain" description="Ig-like" evidence="42">
    <location>
        <begin position="6"/>
        <end position="111"/>
    </location>
</feature>
<evidence type="ECO:0000313" key="44">
    <source>
        <dbReference type="Proteomes" id="UP000579904"/>
    </source>
</evidence>
<dbReference type="InterPro" id="IPR013151">
    <property type="entry name" value="Immunoglobulin_dom"/>
</dbReference>
<keyword evidence="7" id="KW-1003">Cell membrane</keyword>
<evidence type="ECO:0000256" key="18">
    <source>
        <dbReference type="ARBA" id="ARBA00022989"/>
    </source>
</evidence>
<dbReference type="InterPro" id="IPR017441">
    <property type="entry name" value="Protein_kinase_ATP_BS"/>
</dbReference>
<dbReference type="PIRSF" id="PIRSF000615">
    <property type="entry name" value="TyrPK_CSF1-R"/>
    <property type="match status" value="1"/>
</dbReference>
<dbReference type="FunFam" id="2.60.40.10:FF:000715">
    <property type="entry name" value="Platelet-derived growth factor receptor beta"/>
    <property type="match status" value="1"/>
</dbReference>
<keyword evidence="13" id="KW-0677">Repeat</keyword>
<dbReference type="GO" id="GO:1902533">
    <property type="term" value="P:positive regulation of intracellular signal transduction"/>
    <property type="evidence" value="ECO:0007669"/>
    <property type="project" value="UniProtKB-ARBA"/>
</dbReference>
<dbReference type="GO" id="GO:0048407">
    <property type="term" value="F:platelet-derived growth factor binding"/>
    <property type="evidence" value="ECO:0007669"/>
    <property type="project" value="TreeGrafter"/>
</dbReference>
<dbReference type="Gene3D" id="2.60.40.10">
    <property type="entry name" value="Immunoglobulins"/>
    <property type="match status" value="4"/>
</dbReference>
<dbReference type="AlphaFoldDB" id="A0A7L3NPR3"/>
<evidence type="ECO:0000256" key="21">
    <source>
        <dbReference type="ARBA" id="ARBA00023157"/>
    </source>
</evidence>
<dbReference type="SMART" id="SM00408">
    <property type="entry name" value="IGc2"/>
    <property type="match status" value="3"/>
</dbReference>
<dbReference type="GO" id="GO:0005019">
    <property type="term" value="F:platelet-derived growth factor beta-receptor activity"/>
    <property type="evidence" value="ECO:0007669"/>
    <property type="project" value="TreeGrafter"/>
</dbReference>
<evidence type="ECO:0000256" key="1">
    <source>
        <dbReference type="ARBA" id="ARBA00004227"/>
    </source>
</evidence>
<dbReference type="Pfam" id="PF13895">
    <property type="entry name" value="Ig_2"/>
    <property type="match status" value="1"/>
</dbReference>
<dbReference type="PANTHER" id="PTHR24416:SF53">
    <property type="entry name" value="PLATELET-DERIVED GROWTH FACTOR RECEPTOR BETA"/>
    <property type="match status" value="1"/>
</dbReference>
<evidence type="ECO:0000256" key="17">
    <source>
        <dbReference type="ARBA" id="ARBA00022843"/>
    </source>
</evidence>
<evidence type="ECO:0000256" key="20">
    <source>
        <dbReference type="ARBA" id="ARBA00023137"/>
    </source>
</evidence>
<keyword evidence="9" id="KW-0597">Phosphoprotein</keyword>
<comment type="subunit">
    <text evidence="30">Interacts with homodimeric PDGFB and PDGFD, and with heterodimers formed by PDGFA and PDGFB. May also interact with homodimeric PDGFC. Monomer in the absence of bound ligand. Interaction with homodimeric PDGFB, heterodimers formed by PDGFA and PDGFB or homodimeric PDGFD, leads to receptor dimerization, where both PDGFRA homodimers and heterodimers with PDGFRB are observed. Interacts with SH2B2/APS. Interacts directly (tyrosine phosphorylated) with SHB. Interacts (tyrosine phosphorylated) with PIK3R1 and RASA1. Interacts (tyrosine phosphorylated) with CBL. Interacts (tyrosine phosphorylated) with SRC and SRC family kinases. Interacts (tyrosine phosphorylated) with PIK3C2B, maybe indirectly. Interacts (tyrosine phosphorylated) with SHC1, GRB7, GRB10 and NCK1. Interaction with GRB2 is mediated by SHC1. Interacts (via C-terminus) with NHERF1.</text>
</comment>
<dbReference type="SMART" id="SM00409">
    <property type="entry name" value="IG"/>
    <property type="match status" value="3"/>
</dbReference>
<dbReference type="SMART" id="SM00219">
    <property type="entry name" value="TyrKc"/>
    <property type="match status" value="1"/>
</dbReference>
<feature type="binding site" evidence="35">
    <location>
        <position position="784"/>
    </location>
    <ligand>
        <name>Mg(2+)</name>
        <dbReference type="ChEBI" id="CHEBI:18420"/>
    </ligand>
</feature>
<dbReference type="InterPro" id="IPR008266">
    <property type="entry name" value="Tyr_kinase_AS"/>
</dbReference>
<keyword evidence="35" id="KW-0460">Magnesium</keyword>